<gene>
    <name evidence="8" type="ORF">GYA55_10920</name>
</gene>
<dbReference type="InterPro" id="IPR050053">
    <property type="entry name" value="ATPase_alpha/beta_chains"/>
</dbReference>
<evidence type="ECO:0000256" key="6">
    <source>
        <dbReference type="ARBA" id="ARBA00034006"/>
    </source>
</evidence>
<evidence type="ECO:0000313" key="8">
    <source>
        <dbReference type="EMBL" id="NMC63662.1"/>
    </source>
</evidence>
<dbReference type="EMBL" id="JAAZON010000500">
    <property type="protein sequence ID" value="NMC63662.1"/>
    <property type="molecule type" value="Genomic_DNA"/>
</dbReference>
<dbReference type="InterPro" id="IPR027417">
    <property type="entry name" value="P-loop_NTPase"/>
</dbReference>
<name>A0A7X9FSS9_9DELT</name>
<dbReference type="GO" id="GO:0030254">
    <property type="term" value="P:protein secretion by the type III secretion system"/>
    <property type="evidence" value="ECO:0007669"/>
    <property type="project" value="InterPro"/>
</dbReference>
<keyword evidence="2" id="KW-0547">Nucleotide-binding</keyword>
<keyword evidence="1" id="KW-0813">Transport</keyword>
<feature type="domain" description="AAA+ ATPase" evidence="7">
    <location>
        <begin position="163"/>
        <end position="344"/>
    </location>
</feature>
<evidence type="ECO:0000259" key="7">
    <source>
        <dbReference type="SMART" id="SM00382"/>
    </source>
</evidence>
<dbReference type="InterPro" id="IPR005714">
    <property type="entry name" value="ATPase_T3SS_FliI/YscN"/>
</dbReference>
<keyword evidence="5" id="KW-1278">Translocase</keyword>
<organism evidence="8 9">
    <name type="scientific">SAR324 cluster bacterium</name>
    <dbReference type="NCBI Taxonomy" id="2024889"/>
    <lineage>
        <taxon>Bacteria</taxon>
        <taxon>Deltaproteobacteria</taxon>
        <taxon>SAR324 cluster</taxon>
    </lineage>
</organism>
<evidence type="ECO:0000256" key="1">
    <source>
        <dbReference type="ARBA" id="ARBA00022448"/>
    </source>
</evidence>
<dbReference type="InterPro" id="IPR000194">
    <property type="entry name" value="ATPase_F1/V1/A1_a/bsu_nucl-bd"/>
</dbReference>
<evidence type="ECO:0000256" key="4">
    <source>
        <dbReference type="ARBA" id="ARBA00022927"/>
    </source>
</evidence>
<reference evidence="8 9" key="1">
    <citation type="journal article" date="2020" name="Biotechnol. Biofuels">
        <title>New insights from the biogas microbiome by comprehensive genome-resolved metagenomics of nearly 1600 species originating from multiple anaerobic digesters.</title>
        <authorList>
            <person name="Campanaro S."/>
            <person name="Treu L."/>
            <person name="Rodriguez-R L.M."/>
            <person name="Kovalovszki A."/>
            <person name="Ziels R.M."/>
            <person name="Maus I."/>
            <person name="Zhu X."/>
            <person name="Kougias P.G."/>
            <person name="Basile A."/>
            <person name="Luo G."/>
            <person name="Schluter A."/>
            <person name="Konstantinidis K.T."/>
            <person name="Angelidaki I."/>
        </authorList>
    </citation>
    <scope>NUCLEOTIDE SEQUENCE [LARGE SCALE GENOMIC DNA]</scope>
    <source>
        <strain evidence="8">AS27yjCOA_65</strain>
    </source>
</reference>
<dbReference type="AlphaFoldDB" id="A0A7X9FSS9"/>
<feature type="non-terminal residue" evidence="8">
    <location>
        <position position="414"/>
    </location>
</feature>
<sequence>MRRTLGLLDFAKERKLPAPRHESIGSVIGTRGPLIIARLPLASIGDLCLINTSHSNKLAAQVVAFDHSIVSLAPLEGLDGVFPGAQIRNTARPLSLQIPTDPKGCVLDACGQLMESFSEHKAPTSHLTLSIDAPPPSSLKRQPIREILPTGIRSIDSLLSIGIGQRLGLFAPAGVGKSTLLGLIAKGAQVDLSVIALVGERGREVRSFIHDVLGTEGINKAVIVVSTSDESPTRRALAPKTATSIAEHFRSQGNNVLLLVDSLTRTARALREIGLAQGEIPVRQGYTPSVYSELPKLLERSGCGERGSITSIYSVLVEDDDEADPLAEEIKSLLDGHITLSRATARLGLQPPIDIVESNSRLFNIFHDKDYQYKRGLICRLLARLKKDKEILLLGGSPDPELLVALKMEESLKQ</sequence>
<dbReference type="GO" id="GO:0046933">
    <property type="term" value="F:proton-transporting ATP synthase activity, rotational mechanism"/>
    <property type="evidence" value="ECO:0007669"/>
    <property type="project" value="TreeGrafter"/>
</dbReference>
<dbReference type="PANTHER" id="PTHR15184:SF9">
    <property type="entry name" value="SPI-1 TYPE 3 SECRETION SYSTEM ATPASE"/>
    <property type="match status" value="1"/>
</dbReference>
<dbReference type="GO" id="GO:0005524">
    <property type="term" value="F:ATP binding"/>
    <property type="evidence" value="ECO:0007669"/>
    <property type="project" value="UniProtKB-KW"/>
</dbReference>
<dbReference type="GO" id="GO:0030257">
    <property type="term" value="C:type III protein secretion system complex"/>
    <property type="evidence" value="ECO:0007669"/>
    <property type="project" value="InterPro"/>
</dbReference>
<dbReference type="GO" id="GO:0005737">
    <property type="term" value="C:cytoplasm"/>
    <property type="evidence" value="ECO:0007669"/>
    <property type="project" value="InterPro"/>
</dbReference>
<dbReference type="GO" id="GO:0008564">
    <property type="term" value="F:protein-exporting ATPase activity"/>
    <property type="evidence" value="ECO:0007669"/>
    <property type="project" value="UniProtKB-EC"/>
</dbReference>
<evidence type="ECO:0000313" key="9">
    <source>
        <dbReference type="Proteomes" id="UP000524246"/>
    </source>
</evidence>
<proteinExistence type="predicted"/>
<evidence type="ECO:0000256" key="5">
    <source>
        <dbReference type="ARBA" id="ARBA00022967"/>
    </source>
</evidence>
<dbReference type="SMART" id="SM00382">
    <property type="entry name" value="AAA"/>
    <property type="match status" value="1"/>
</dbReference>
<dbReference type="NCBIfam" id="TIGR01026">
    <property type="entry name" value="fliI_yscN"/>
    <property type="match status" value="1"/>
</dbReference>
<dbReference type="Pfam" id="PF00006">
    <property type="entry name" value="ATP-synt_ab"/>
    <property type="match status" value="1"/>
</dbReference>
<dbReference type="SUPFAM" id="SSF52540">
    <property type="entry name" value="P-loop containing nucleoside triphosphate hydrolases"/>
    <property type="match status" value="1"/>
</dbReference>
<keyword evidence="3" id="KW-0067">ATP-binding</keyword>
<dbReference type="InterPro" id="IPR020003">
    <property type="entry name" value="ATPase_a/bsu_AS"/>
</dbReference>
<dbReference type="InterPro" id="IPR004100">
    <property type="entry name" value="ATPase_F1/V1/A1_a/bsu_N"/>
</dbReference>
<protein>
    <submittedName>
        <fullName evidence="8">FliI/YscN family ATPase</fullName>
    </submittedName>
</protein>
<dbReference type="GO" id="GO:0016887">
    <property type="term" value="F:ATP hydrolysis activity"/>
    <property type="evidence" value="ECO:0007669"/>
    <property type="project" value="InterPro"/>
</dbReference>
<keyword evidence="4" id="KW-0653">Protein transport</keyword>
<dbReference type="Gene3D" id="3.40.50.12240">
    <property type="match status" value="1"/>
</dbReference>
<accession>A0A7X9FSS9</accession>
<dbReference type="InterPro" id="IPR003593">
    <property type="entry name" value="AAA+_ATPase"/>
</dbReference>
<dbReference type="PANTHER" id="PTHR15184">
    <property type="entry name" value="ATP SYNTHASE"/>
    <property type="match status" value="1"/>
</dbReference>
<dbReference type="PROSITE" id="PS00152">
    <property type="entry name" value="ATPASE_ALPHA_BETA"/>
    <property type="match status" value="1"/>
</dbReference>
<dbReference type="Proteomes" id="UP000524246">
    <property type="component" value="Unassembled WGS sequence"/>
</dbReference>
<comment type="caution">
    <text evidence="8">The sequence shown here is derived from an EMBL/GenBank/DDBJ whole genome shotgun (WGS) entry which is preliminary data.</text>
</comment>
<comment type="catalytic activity">
    <reaction evidence="6">
        <text>ATP + H2O + cellular proteinSide 1 = ADP + phosphate + cellular proteinSide 2.</text>
        <dbReference type="EC" id="7.4.2.8"/>
    </reaction>
</comment>
<evidence type="ECO:0000256" key="2">
    <source>
        <dbReference type="ARBA" id="ARBA00022741"/>
    </source>
</evidence>
<dbReference type="Pfam" id="PF02874">
    <property type="entry name" value="ATP-synt_ab_N"/>
    <property type="match status" value="1"/>
</dbReference>
<evidence type="ECO:0000256" key="3">
    <source>
        <dbReference type="ARBA" id="ARBA00022840"/>
    </source>
</evidence>